<dbReference type="Pfam" id="PF01612">
    <property type="entry name" value="DNA_pol_A_exo1"/>
    <property type="match status" value="1"/>
</dbReference>
<reference evidence="4" key="1">
    <citation type="journal article" date="2023" name="bioRxiv">
        <title>Improved chromosome-level genome assembly for marigold (Tagetes erecta).</title>
        <authorList>
            <person name="Jiang F."/>
            <person name="Yuan L."/>
            <person name="Wang S."/>
            <person name="Wang H."/>
            <person name="Xu D."/>
            <person name="Wang A."/>
            <person name="Fan W."/>
        </authorList>
    </citation>
    <scope>NUCLEOTIDE SEQUENCE</scope>
    <source>
        <strain evidence="4">WSJ</strain>
        <tissue evidence="4">Leaf</tissue>
    </source>
</reference>
<dbReference type="InterPro" id="IPR012337">
    <property type="entry name" value="RNaseH-like_sf"/>
</dbReference>
<dbReference type="InterPro" id="IPR002562">
    <property type="entry name" value="3'-5'_exonuclease_dom"/>
</dbReference>
<dbReference type="GO" id="GO:0003676">
    <property type="term" value="F:nucleic acid binding"/>
    <property type="evidence" value="ECO:0007669"/>
    <property type="project" value="InterPro"/>
</dbReference>
<evidence type="ECO:0000256" key="1">
    <source>
        <dbReference type="ARBA" id="ARBA00022722"/>
    </source>
</evidence>
<organism evidence="4 5">
    <name type="scientific">Tagetes erecta</name>
    <name type="common">African marigold</name>
    <dbReference type="NCBI Taxonomy" id="13708"/>
    <lineage>
        <taxon>Eukaryota</taxon>
        <taxon>Viridiplantae</taxon>
        <taxon>Streptophyta</taxon>
        <taxon>Embryophyta</taxon>
        <taxon>Tracheophyta</taxon>
        <taxon>Spermatophyta</taxon>
        <taxon>Magnoliopsida</taxon>
        <taxon>eudicotyledons</taxon>
        <taxon>Gunneridae</taxon>
        <taxon>Pentapetalae</taxon>
        <taxon>asterids</taxon>
        <taxon>campanulids</taxon>
        <taxon>Asterales</taxon>
        <taxon>Asteraceae</taxon>
        <taxon>Asteroideae</taxon>
        <taxon>Heliantheae alliance</taxon>
        <taxon>Tageteae</taxon>
        <taxon>Tagetes</taxon>
    </lineage>
</organism>
<evidence type="ECO:0000259" key="3">
    <source>
        <dbReference type="SMART" id="SM00474"/>
    </source>
</evidence>
<dbReference type="GO" id="GO:0005634">
    <property type="term" value="C:nucleus"/>
    <property type="evidence" value="ECO:0007669"/>
    <property type="project" value="TreeGrafter"/>
</dbReference>
<name>A0AAD8LNJ6_TARER</name>
<keyword evidence="1" id="KW-0540">Nuclease</keyword>
<dbReference type="PANTHER" id="PTHR13620">
    <property type="entry name" value="3-5 EXONUCLEASE"/>
    <property type="match status" value="1"/>
</dbReference>
<evidence type="ECO:0000256" key="2">
    <source>
        <dbReference type="ARBA" id="ARBA00022801"/>
    </source>
</evidence>
<comment type="caution">
    <text evidence="4">The sequence shown here is derived from an EMBL/GenBank/DDBJ whole genome shotgun (WGS) entry which is preliminary data.</text>
</comment>
<dbReference type="PANTHER" id="PTHR13620:SF105">
    <property type="entry name" value="OS01G0737700 PROTEIN"/>
    <property type="match status" value="1"/>
</dbReference>
<accession>A0AAD8LNJ6</accession>
<dbReference type="GO" id="GO:0005737">
    <property type="term" value="C:cytoplasm"/>
    <property type="evidence" value="ECO:0007669"/>
    <property type="project" value="TreeGrafter"/>
</dbReference>
<gene>
    <name evidence="4" type="ORF">QVD17_07397</name>
</gene>
<protein>
    <recommendedName>
        <fullName evidence="3">3'-5' exonuclease domain-containing protein</fullName>
    </recommendedName>
</protein>
<evidence type="ECO:0000313" key="4">
    <source>
        <dbReference type="EMBL" id="KAK1441477.1"/>
    </source>
</evidence>
<dbReference type="EMBL" id="JAUHHV010000001">
    <property type="protein sequence ID" value="KAK1441477.1"/>
    <property type="molecule type" value="Genomic_DNA"/>
</dbReference>
<dbReference type="Gene3D" id="3.30.420.10">
    <property type="entry name" value="Ribonuclease H-like superfamily/Ribonuclease H"/>
    <property type="match status" value="1"/>
</dbReference>
<dbReference type="GO" id="GO:0006139">
    <property type="term" value="P:nucleobase-containing compound metabolic process"/>
    <property type="evidence" value="ECO:0007669"/>
    <property type="project" value="InterPro"/>
</dbReference>
<dbReference type="CDD" id="cd06141">
    <property type="entry name" value="WRN_exo"/>
    <property type="match status" value="1"/>
</dbReference>
<dbReference type="SMART" id="SM00474">
    <property type="entry name" value="35EXOc"/>
    <property type="match status" value="1"/>
</dbReference>
<dbReference type="AlphaFoldDB" id="A0AAD8LNJ6"/>
<dbReference type="SUPFAM" id="SSF53098">
    <property type="entry name" value="Ribonuclease H-like"/>
    <property type="match status" value="1"/>
</dbReference>
<dbReference type="InterPro" id="IPR051132">
    <property type="entry name" value="3-5_Exonuclease_domain"/>
</dbReference>
<feature type="domain" description="3'-5' exonuclease" evidence="3">
    <location>
        <begin position="35"/>
        <end position="212"/>
    </location>
</feature>
<evidence type="ECO:0000313" key="5">
    <source>
        <dbReference type="Proteomes" id="UP001229421"/>
    </source>
</evidence>
<keyword evidence="2" id="KW-0378">Hydrolase</keyword>
<proteinExistence type="predicted"/>
<dbReference type="FunFam" id="3.30.420.10:FF:000054">
    <property type="entry name" value="Werner Syndrome-like exonuclease"/>
    <property type="match status" value="1"/>
</dbReference>
<sequence length="213" mass="24173">MAISIIDHELPDYTHNLYDVTFYNHTISTIVTNTPSFVDTWISDTERIHHHNLPSLIIGLDVEWRPNQSRNIDNPVATLQLCVGHRCLIFQILHSPSIPQSLTNFLRNSSYTFTGVGIENDVEKLIEDYNLVVAKMEDVRKLAADVYGLKELKNAGIKDLTLRVIGKEMNKPKGVTMSRWDNQWLTPSQVQYACIDAFLSFEIGRVLISGNSS</sequence>
<keyword evidence="5" id="KW-1185">Reference proteome</keyword>
<dbReference type="GO" id="GO:0008408">
    <property type="term" value="F:3'-5' exonuclease activity"/>
    <property type="evidence" value="ECO:0007669"/>
    <property type="project" value="InterPro"/>
</dbReference>
<dbReference type="Proteomes" id="UP001229421">
    <property type="component" value="Unassembled WGS sequence"/>
</dbReference>
<dbReference type="InterPro" id="IPR036397">
    <property type="entry name" value="RNaseH_sf"/>
</dbReference>